<dbReference type="GO" id="GO:0042806">
    <property type="term" value="F:fucose binding"/>
    <property type="evidence" value="ECO:0007669"/>
    <property type="project" value="UniProtKB-ARBA"/>
</dbReference>
<evidence type="ECO:0000256" key="6">
    <source>
        <dbReference type="ARBA" id="ARBA00022837"/>
    </source>
</evidence>
<keyword evidence="11" id="KW-1185">Reference proteome</keyword>
<keyword evidence="4" id="KW-0479">Metal-binding</keyword>
<dbReference type="InterPro" id="IPR051941">
    <property type="entry name" value="BG_Antigen-Binding_Lectin"/>
</dbReference>
<feature type="domain" description="F5/8 type C" evidence="9">
    <location>
        <begin position="161"/>
        <end position="234"/>
    </location>
</feature>
<keyword evidence="7" id="KW-1015">Disulfide bond</keyword>
<evidence type="ECO:0000313" key="10">
    <source>
        <dbReference type="EMBL" id="KAJ5071977.1"/>
    </source>
</evidence>
<feature type="compositionally biased region" description="Polar residues" evidence="8">
    <location>
        <begin position="358"/>
        <end position="368"/>
    </location>
</feature>
<dbReference type="PROSITE" id="PS50022">
    <property type="entry name" value="FA58C_3"/>
    <property type="match status" value="2"/>
</dbReference>
<comment type="function">
    <text evidence="1">Acts as a defensive agent. Recognizes blood group fucosylated oligosaccharides including A, B, H and Lewis B-type antigens. Does not recognize Lewis A antigen and has low affinity for monovalent haptens.</text>
</comment>
<evidence type="ECO:0000259" key="9">
    <source>
        <dbReference type="PROSITE" id="PS50022"/>
    </source>
</evidence>
<feature type="region of interest" description="Disordered" evidence="8">
    <location>
        <begin position="355"/>
        <end position="374"/>
    </location>
</feature>
<evidence type="ECO:0000313" key="11">
    <source>
        <dbReference type="Proteomes" id="UP001149090"/>
    </source>
</evidence>
<evidence type="ECO:0000256" key="8">
    <source>
        <dbReference type="SAM" id="MobiDB-lite"/>
    </source>
</evidence>
<dbReference type="Pfam" id="PF00754">
    <property type="entry name" value="F5_F8_type_C"/>
    <property type="match status" value="2"/>
</dbReference>
<dbReference type="PANTHER" id="PTHR45713:SF15">
    <property type="entry name" value="F5_8 TYPE C DOMAIN-CONTAINING PROTEIN"/>
    <property type="match status" value="1"/>
</dbReference>
<dbReference type="InterPro" id="IPR006585">
    <property type="entry name" value="FTP1"/>
</dbReference>
<organism evidence="10 11">
    <name type="scientific">Anaeramoeba ignava</name>
    <name type="common">Anaerobic marine amoeba</name>
    <dbReference type="NCBI Taxonomy" id="1746090"/>
    <lineage>
        <taxon>Eukaryota</taxon>
        <taxon>Metamonada</taxon>
        <taxon>Anaeramoebidae</taxon>
        <taxon>Anaeramoeba</taxon>
    </lineage>
</organism>
<dbReference type="GO" id="GO:0001868">
    <property type="term" value="P:regulation of complement activation, lectin pathway"/>
    <property type="evidence" value="ECO:0007669"/>
    <property type="project" value="UniProtKB-ARBA"/>
</dbReference>
<dbReference type="GO" id="GO:0010185">
    <property type="term" value="P:regulation of cellular defense response"/>
    <property type="evidence" value="ECO:0007669"/>
    <property type="project" value="UniProtKB-ARBA"/>
</dbReference>
<proteinExistence type="inferred from homology"/>
<evidence type="ECO:0000256" key="7">
    <source>
        <dbReference type="ARBA" id="ARBA00023157"/>
    </source>
</evidence>
<evidence type="ECO:0000256" key="3">
    <source>
        <dbReference type="ARBA" id="ARBA00011233"/>
    </source>
</evidence>
<dbReference type="InterPro" id="IPR008979">
    <property type="entry name" value="Galactose-bd-like_sf"/>
</dbReference>
<evidence type="ECO:0000256" key="4">
    <source>
        <dbReference type="ARBA" id="ARBA00022723"/>
    </source>
</evidence>
<dbReference type="GO" id="GO:0046872">
    <property type="term" value="F:metal ion binding"/>
    <property type="evidence" value="ECO:0007669"/>
    <property type="project" value="UniProtKB-KW"/>
</dbReference>
<feature type="domain" description="F5/8 type C" evidence="9">
    <location>
        <begin position="18"/>
        <end position="91"/>
    </location>
</feature>
<keyword evidence="5" id="KW-0430">Lectin</keyword>
<comment type="subunit">
    <text evidence="3">Homotrimer.</text>
</comment>
<comment type="similarity">
    <text evidence="2">Belongs to the fucolectin family.</text>
</comment>
<dbReference type="InterPro" id="IPR000421">
    <property type="entry name" value="FA58C"/>
</dbReference>
<name>A0A9Q0LFN9_ANAIG</name>
<evidence type="ECO:0000256" key="1">
    <source>
        <dbReference type="ARBA" id="ARBA00002219"/>
    </source>
</evidence>
<dbReference type="SMART" id="SM00607">
    <property type="entry name" value="FTP"/>
    <property type="match status" value="1"/>
</dbReference>
<comment type="caution">
    <text evidence="10">The sequence shown here is derived from an EMBL/GenBank/DDBJ whole genome shotgun (WGS) entry which is preliminary data.</text>
</comment>
<keyword evidence="6" id="KW-0106">Calcium</keyword>
<protein>
    <recommendedName>
        <fullName evidence="9">F5/8 type C domain-containing protein</fullName>
    </recommendedName>
</protein>
<reference evidence="10" key="1">
    <citation type="submission" date="2022-10" db="EMBL/GenBank/DDBJ databases">
        <title>Novel sulphate-reducing endosymbionts in the free-living metamonad Anaeramoeba.</title>
        <authorList>
            <person name="Jerlstrom-Hultqvist J."/>
            <person name="Cepicka I."/>
            <person name="Gallot-Lavallee L."/>
            <person name="Salas-Leiva D."/>
            <person name="Curtis B.A."/>
            <person name="Zahonova K."/>
            <person name="Pipaliya S."/>
            <person name="Dacks J."/>
            <person name="Roger A.J."/>
        </authorList>
    </citation>
    <scope>NUCLEOTIDE SEQUENCE</scope>
    <source>
        <strain evidence="10">BMAN</strain>
    </source>
</reference>
<accession>A0A9Q0LFN9</accession>
<dbReference type="PANTHER" id="PTHR45713">
    <property type="entry name" value="FTP DOMAIN-CONTAINING PROTEIN"/>
    <property type="match status" value="1"/>
</dbReference>
<sequence length="374" mass="43226">MAVRFVKIQHYRNEYLHVSQVEVLTFDGKNIALGKKATQSSVYSHSKNPIAERAVDGNTETDWNRGNLTHTNQEKSWLLIDLGQNYPFQSIHRINVYNRTDCCNERLEEAVLYLLDDHEKELFSNVLCGAMIPQAIYVNKIDNVKVRKVKIEHIRNEYLHVSQVEVLTFDGKNIALGKKATQSSVYSHSKNPIAERAVDGNTETDWNRGNLTHTNQEKSWLLIDLEQEYLFKDINKIITYNRSDGCNERLSGAILQIISSDNFVIWHSTFNSRPFAQVKVVNDKLFKLKLSSSVSNSALGDTSSPSQVDPFQAFQNAQYRQFQEFLQLQFQQFRELNGQNQGLDQNLQFQNPQFQLPSQYGNYSNQENIDPYFR</sequence>
<dbReference type="AlphaFoldDB" id="A0A9Q0LFN9"/>
<gene>
    <name evidence="10" type="ORF">M0811_09621</name>
</gene>
<dbReference type="Proteomes" id="UP001149090">
    <property type="component" value="Unassembled WGS sequence"/>
</dbReference>
<evidence type="ECO:0000256" key="2">
    <source>
        <dbReference type="ARBA" id="ARBA00010147"/>
    </source>
</evidence>
<dbReference type="OrthoDB" id="547680at2759"/>
<dbReference type="Gene3D" id="2.60.120.260">
    <property type="entry name" value="Galactose-binding domain-like"/>
    <property type="match status" value="2"/>
</dbReference>
<evidence type="ECO:0000256" key="5">
    <source>
        <dbReference type="ARBA" id="ARBA00022734"/>
    </source>
</evidence>
<dbReference type="SUPFAM" id="SSF49785">
    <property type="entry name" value="Galactose-binding domain-like"/>
    <property type="match status" value="2"/>
</dbReference>
<dbReference type="EMBL" id="JAPDFW010000083">
    <property type="protein sequence ID" value="KAJ5071977.1"/>
    <property type="molecule type" value="Genomic_DNA"/>
</dbReference>